<evidence type="ECO:0000313" key="3">
    <source>
        <dbReference type="Proteomes" id="UP000800040"/>
    </source>
</evidence>
<gene>
    <name evidence="2" type="ORF">BDW02DRAFT_569412</name>
</gene>
<evidence type="ECO:0000313" key="2">
    <source>
        <dbReference type="EMBL" id="KAF1834140.1"/>
    </source>
</evidence>
<accession>A0A6A5KD04</accession>
<feature type="region of interest" description="Disordered" evidence="1">
    <location>
        <begin position="73"/>
        <end position="131"/>
    </location>
</feature>
<protein>
    <submittedName>
        <fullName evidence="2">Uncharacterized protein</fullName>
    </submittedName>
</protein>
<organism evidence="2 3">
    <name type="scientific">Decorospora gaudefroyi</name>
    <dbReference type="NCBI Taxonomy" id="184978"/>
    <lineage>
        <taxon>Eukaryota</taxon>
        <taxon>Fungi</taxon>
        <taxon>Dikarya</taxon>
        <taxon>Ascomycota</taxon>
        <taxon>Pezizomycotina</taxon>
        <taxon>Dothideomycetes</taxon>
        <taxon>Pleosporomycetidae</taxon>
        <taxon>Pleosporales</taxon>
        <taxon>Pleosporineae</taxon>
        <taxon>Pleosporaceae</taxon>
        <taxon>Decorospora</taxon>
    </lineage>
</organism>
<dbReference type="AlphaFoldDB" id="A0A6A5KD04"/>
<reference evidence="2" key="1">
    <citation type="submission" date="2020-01" db="EMBL/GenBank/DDBJ databases">
        <authorList>
            <consortium name="DOE Joint Genome Institute"/>
            <person name="Haridas S."/>
            <person name="Albert R."/>
            <person name="Binder M."/>
            <person name="Bloem J."/>
            <person name="Labutti K."/>
            <person name="Salamov A."/>
            <person name="Andreopoulos B."/>
            <person name="Baker S.E."/>
            <person name="Barry K."/>
            <person name="Bills G."/>
            <person name="Bluhm B.H."/>
            <person name="Cannon C."/>
            <person name="Castanera R."/>
            <person name="Culley D.E."/>
            <person name="Daum C."/>
            <person name="Ezra D."/>
            <person name="Gonzalez J.B."/>
            <person name="Henrissat B."/>
            <person name="Kuo A."/>
            <person name="Liang C."/>
            <person name="Lipzen A."/>
            <person name="Lutzoni F."/>
            <person name="Magnuson J."/>
            <person name="Mondo S."/>
            <person name="Nolan M."/>
            <person name="Ohm R."/>
            <person name="Pangilinan J."/>
            <person name="Park H.-J."/>
            <person name="Ramirez L."/>
            <person name="Alfaro M."/>
            <person name="Sun H."/>
            <person name="Tritt A."/>
            <person name="Yoshinaga Y."/>
            <person name="Zwiers L.-H."/>
            <person name="Turgeon B.G."/>
            <person name="Goodwin S.B."/>
            <person name="Spatafora J.W."/>
            <person name="Crous P.W."/>
            <person name="Grigoriev I.V."/>
        </authorList>
    </citation>
    <scope>NUCLEOTIDE SEQUENCE</scope>
    <source>
        <strain evidence="2">P77</strain>
    </source>
</reference>
<dbReference type="EMBL" id="ML975307">
    <property type="protein sequence ID" value="KAF1834140.1"/>
    <property type="molecule type" value="Genomic_DNA"/>
</dbReference>
<dbReference type="Proteomes" id="UP000800040">
    <property type="component" value="Unassembled WGS sequence"/>
</dbReference>
<evidence type="ECO:0000256" key="1">
    <source>
        <dbReference type="SAM" id="MobiDB-lite"/>
    </source>
</evidence>
<keyword evidence="3" id="KW-1185">Reference proteome</keyword>
<name>A0A6A5KD04_9PLEO</name>
<sequence>MVMVYCYTGGQLAAWLRDGVDSAFYLYTSIHIGKCTTNLSTGLESTSQTRLFSGLRPSGLRVRPEVDALQQTPGEMARARASRERQRLARSPERYRPGASAPSWTARSPGVQKPRSAVECTTPADDEIFLR</sequence>
<feature type="compositionally biased region" description="Basic and acidic residues" evidence="1">
    <location>
        <begin position="77"/>
        <end position="96"/>
    </location>
</feature>
<proteinExistence type="predicted"/>